<dbReference type="SUPFAM" id="SSF101874">
    <property type="entry name" value="YceI-like"/>
    <property type="match status" value="1"/>
</dbReference>
<name>A0ABY8RFT7_9FLAO</name>
<dbReference type="EMBL" id="CP124855">
    <property type="protein sequence ID" value="WHF52053.1"/>
    <property type="molecule type" value="Genomic_DNA"/>
</dbReference>
<proteinExistence type="predicted"/>
<feature type="chain" id="PRO_5046487702" description="YceI family protein" evidence="1">
    <location>
        <begin position="20"/>
        <end position="169"/>
    </location>
</feature>
<keyword evidence="3" id="KW-1185">Reference proteome</keyword>
<reference evidence="2 3" key="1">
    <citation type="submission" date="2023-05" db="EMBL/GenBank/DDBJ databases">
        <title>Genomic insight into Chryseobacterium sp. wdc7 isolated forest soil (Gotjawal).</title>
        <authorList>
            <person name="Park S.-J."/>
        </authorList>
    </citation>
    <scope>NUCLEOTIDE SEQUENCE [LARGE SCALE GENOMIC DNA]</scope>
    <source>
        <strain evidence="3">wdc7</strain>
    </source>
</reference>
<sequence length="169" mass="19515">MKNKIIIFAILLFSANVFAQKNGLEINGWTNINTFKCSNPKFKNSSSVYSFTGNQLPNISVAVDDFDCRNKMMTADFRKVLQSDKYPNLNIRFIEFKKSNSNKFEAVVEVKMMTVARRYNIEFSLYNNSLVGNKRLRFSDFKIVPPKKMGGMVYVKDELDLVFSLETKD</sequence>
<evidence type="ECO:0008006" key="4">
    <source>
        <dbReference type="Google" id="ProtNLM"/>
    </source>
</evidence>
<keyword evidence="1" id="KW-0732">Signal</keyword>
<dbReference type="Proteomes" id="UP001241656">
    <property type="component" value="Chromosome"/>
</dbReference>
<organism evidence="2 3">
    <name type="scientific">Chryseobacterium gotjawalense</name>
    <dbReference type="NCBI Taxonomy" id="3042315"/>
    <lineage>
        <taxon>Bacteria</taxon>
        <taxon>Pseudomonadati</taxon>
        <taxon>Bacteroidota</taxon>
        <taxon>Flavobacteriia</taxon>
        <taxon>Flavobacteriales</taxon>
        <taxon>Weeksellaceae</taxon>
        <taxon>Chryseobacterium group</taxon>
        <taxon>Chryseobacterium</taxon>
    </lineage>
</organism>
<protein>
    <recommendedName>
        <fullName evidence="4">YceI family protein</fullName>
    </recommendedName>
</protein>
<gene>
    <name evidence="2" type="ORF">QGN23_01965</name>
</gene>
<evidence type="ECO:0000256" key="1">
    <source>
        <dbReference type="SAM" id="SignalP"/>
    </source>
</evidence>
<dbReference type="RefSeq" id="WP_282905358.1">
    <property type="nucleotide sequence ID" value="NZ_CP124855.1"/>
</dbReference>
<feature type="signal peptide" evidence="1">
    <location>
        <begin position="1"/>
        <end position="19"/>
    </location>
</feature>
<accession>A0ABY8RFT7</accession>
<dbReference type="InterPro" id="IPR036761">
    <property type="entry name" value="TTHA0802/YceI-like_sf"/>
</dbReference>
<evidence type="ECO:0000313" key="3">
    <source>
        <dbReference type="Proteomes" id="UP001241656"/>
    </source>
</evidence>
<dbReference type="Gene3D" id="2.40.128.110">
    <property type="entry name" value="Lipid/polyisoprenoid-binding, YceI-like"/>
    <property type="match status" value="1"/>
</dbReference>
<evidence type="ECO:0000313" key="2">
    <source>
        <dbReference type="EMBL" id="WHF52053.1"/>
    </source>
</evidence>